<dbReference type="Pfam" id="PF00226">
    <property type="entry name" value="DnaJ"/>
    <property type="match status" value="1"/>
</dbReference>
<dbReference type="InterPro" id="IPR001623">
    <property type="entry name" value="DnaJ_domain"/>
</dbReference>
<dbReference type="PROSITE" id="PS50076">
    <property type="entry name" value="DNAJ_2"/>
    <property type="match status" value="1"/>
</dbReference>
<accession>A0A7S3F9S6</accession>
<protein>
    <recommendedName>
        <fullName evidence="2">J domain-containing protein</fullName>
    </recommendedName>
</protein>
<evidence type="ECO:0000313" key="3">
    <source>
        <dbReference type="EMBL" id="CAE0131831.1"/>
    </source>
</evidence>
<reference evidence="3" key="1">
    <citation type="submission" date="2021-01" db="EMBL/GenBank/DDBJ databases">
        <authorList>
            <person name="Corre E."/>
            <person name="Pelletier E."/>
            <person name="Niang G."/>
            <person name="Scheremetjew M."/>
            <person name="Finn R."/>
            <person name="Kale V."/>
            <person name="Holt S."/>
            <person name="Cochrane G."/>
            <person name="Meng A."/>
            <person name="Brown T."/>
            <person name="Cohen L."/>
        </authorList>
    </citation>
    <scope>NUCLEOTIDE SEQUENCE</scope>
    <source>
        <strain evidence="3">CCMP281</strain>
    </source>
</reference>
<feature type="compositionally biased region" description="Basic and acidic residues" evidence="1">
    <location>
        <begin position="141"/>
        <end position="166"/>
    </location>
</feature>
<dbReference type="AlphaFoldDB" id="A0A7S3F9S6"/>
<dbReference type="SUPFAM" id="SSF48452">
    <property type="entry name" value="TPR-like"/>
    <property type="match status" value="1"/>
</dbReference>
<feature type="region of interest" description="Disordered" evidence="1">
    <location>
        <begin position="141"/>
        <end position="179"/>
    </location>
</feature>
<proteinExistence type="predicted"/>
<dbReference type="Gene3D" id="1.25.40.10">
    <property type="entry name" value="Tetratricopeptide repeat domain"/>
    <property type="match status" value="1"/>
</dbReference>
<dbReference type="PRINTS" id="PR00625">
    <property type="entry name" value="JDOMAIN"/>
</dbReference>
<name>A0A7S3F9S6_9EUKA</name>
<gene>
    <name evidence="3" type="ORF">HERI1096_LOCUS28888</name>
</gene>
<dbReference type="InterPro" id="IPR052758">
    <property type="entry name" value="SRC_co-chaperone"/>
</dbReference>
<evidence type="ECO:0000256" key="1">
    <source>
        <dbReference type="SAM" id="MobiDB-lite"/>
    </source>
</evidence>
<feature type="region of interest" description="Disordered" evidence="1">
    <location>
        <begin position="204"/>
        <end position="253"/>
    </location>
</feature>
<evidence type="ECO:0000259" key="2">
    <source>
        <dbReference type="PROSITE" id="PS50076"/>
    </source>
</evidence>
<feature type="compositionally biased region" description="Basic and acidic residues" evidence="1">
    <location>
        <begin position="205"/>
        <end position="219"/>
    </location>
</feature>
<dbReference type="SUPFAM" id="SSF46565">
    <property type="entry name" value="Chaperone J-domain"/>
    <property type="match status" value="1"/>
</dbReference>
<dbReference type="Gene3D" id="1.10.287.110">
    <property type="entry name" value="DnaJ domain"/>
    <property type="match status" value="1"/>
</dbReference>
<dbReference type="CDD" id="cd06257">
    <property type="entry name" value="DnaJ"/>
    <property type="match status" value="1"/>
</dbReference>
<dbReference type="SMART" id="SM00271">
    <property type="entry name" value="DnaJ"/>
    <property type="match status" value="1"/>
</dbReference>
<dbReference type="InterPro" id="IPR036869">
    <property type="entry name" value="J_dom_sf"/>
</dbReference>
<dbReference type="PANTHER" id="PTHR44200">
    <property type="entry name" value="DNAJ HOMOLOG SUBFAMILY C MEMBER 7"/>
    <property type="match status" value="1"/>
</dbReference>
<dbReference type="InterPro" id="IPR011990">
    <property type="entry name" value="TPR-like_helical_dom_sf"/>
</dbReference>
<sequence>MALSHASQALDCRQDYTNALMLQAECYMELLEFNDAAQAYSALSALEPHNPAWADCESKATALSDASPYEVLALHRGCTMGDVKKAYHSQCLQWHPDKHHGSDEATRRANTMFKRITSAYEILSDERRRGELDMRERMREIRRRAQEAPPHEVRRRAHEMPSDHRGFGVAGDGDGCSNQGSFHEAVRGIFSDDLRDGDIDLPDGDLFRRRGAYDPRDPYRSGPGIDAPSPFHQRWAPGRDARFDAFDSADPAE</sequence>
<dbReference type="PANTHER" id="PTHR44200:SF1">
    <property type="entry name" value="DNAJ HOMOLOG SUBFAMILY C MEMBER 7"/>
    <property type="match status" value="1"/>
</dbReference>
<organism evidence="3">
    <name type="scientific">Haptolina ericina</name>
    <dbReference type="NCBI Taxonomy" id="156174"/>
    <lineage>
        <taxon>Eukaryota</taxon>
        <taxon>Haptista</taxon>
        <taxon>Haptophyta</taxon>
        <taxon>Prymnesiophyceae</taxon>
        <taxon>Prymnesiales</taxon>
        <taxon>Prymnesiaceae</taxon>
        <taxon>Haptolina</taxon>
    </lineage>
</organism>
<dbReference type="EMBL" id="HBHX01052328">
    <property type="protein sequence ID" value="CAE0131831.1"/>
    <property type="molecule type" value="Transcribed_RNA"/>
</dbReference>
<feature type="domain" description="J" evidence="2">
    <location>
        <begin position="67"/>
        <end position="136"/>
    </location>
</feature>